<dbReference type="EMBL" id="FO082049">
    <property type="protein sequence ID" value="CCE83874.1"/>
    <property type="molecule type" value="Genomic_DNA"/>
</dbReference>
<evidence type="ECO:0000256" key="3">
    <source>
        <dbReference type="ARBA" id="ARBA00022496"/>
    </source>
</evidence>
<feature type="transmembrane region" description="Helical" evidence="8">
    <location>
        <begin position="46"/>
        <end position="68"/>
    </location>
</feature>
<gene>
    <name evidence="10" type="primary">Piso0_004469</name>
    <name evidence="9" type="ORF">GNLVRS01_PISO0K17566g</name>
    <name evidence="10" type="ORF">GNLVRS01_PISO0L17567g</name>
</gene>
<dbReference type="GO" id="GO:0033573">
    <property type="term" value="C:high-affinity iron permease complex"/>
    <property type="evidence" value="ECO:0007669"/>
    <property type="project" value="InterPro"/>
</dbReference>
<proteinExistence type="inferred from homology"/>
<name>G8Y5J4_PICSO</name>
<keyword evidence="4 8" id="KW-0812">Transmembrane</keyword>
<accession>G8Y5J4</accession>
<keyword evidence="6 8" id="KW-0472">Membrane</keyword>
<reference evidence="11" key="2">
    <citation type="journal article" date="2012" name="G3 (Bethesda)">
        <title>Pichia sorbitophila, an interspecies yeast hybrid reveals early steps of genome resolution following polyploidization.</title>
        <authorList>
            <person name="Leh Louis V."/>
            <person name="Despons L."/>
            <person name="Friedrich A."/>
            <person name="Martin T."/>
            <person name="Durrens P."/>
            <person name="Casaregola S."/>
            <person name="Neuveglise C."/>
            <person name="Fairhead C."/>
            <person name="Marck C."/>
            <person name="Cruz J.A."/>
            <person name="Straub M.L."/>
            <person name="Kugler V."/>
            <person name="Sacerdot C."/>
            <person name="Uzunov Z."/>
            <person name="Thierry A."/>
            <person name="Weiss S."/>
            <person name="Bleykasten C."/>
            <person name="De Montigny J."/>
            <person name="Jacques N."/>
            <person name="Jung P."/>
            <person name="Lemaire M."/>
            <person name="Mallet S."/>
            <person name="Morel G."/>
            <person name="Richard G.F."/>
            <person name="Sarkar A."/>
            <person name="Savel G."/>
            <person name="Schacherer J."/>
            <person name="Seret M.L."/>
            <person name="Talla E."/>
            <person name="Samson G."/>
            <person name="Jubin C."/>
            <person name="Poulain J."/>
            <person name="Vacherie B."/>
            <person name="Barbe V."/>
            <person name="Pelletier E."/>
            <person name="Sherman D.J."/>
            <person name="Westhof E."/>
            <person name="Weissenbach J."/>
            <person name="Baret P.V."/>
            <person name="Wincker P."/>
            <person name="Gaillardin C."/>
            <person name="Dujon B."/>
            <person name="Souciet J.L."/>
        </authorList>
    </citation>
    <scope>NUCLEOTIDE SEQUENCE [LARGE SCALE GENOMIC DNA]</scope>
    <source>
        <strain evidence="11">ATCC MYA-4447 / BCRC 22081 / CBS 7064 / NBRC 10061 / NRRL Y-12695</strain>
    </source>
</reference>
<evidence type="ECO:0000256" key="5">
    <source>
        <dbReference type="ARBA" id="ARBA00022989"/>
    </source>
</evidence>
<dbReference type="InterPro" id="IPR004923">
    <property type="entry name" value="FTR1/Fip1/EfeU"/>
</dbReference>
<dbReference type="HOGENOM" id="CLU_046738_2_0_1"/>
<dbReference type="EMBL" id="FO082048">
    <property type="protein sequence ID" value="CCE84905.1"/>
    <property type="molecule type" value="Genomic_DNA"/>
</dbReference>
<feature type="region of interest" description="Disordered" evidence="7">
    <location>
        <begin position="335"/>
        <end position="363"/>
    </location>
</feature>
<evidence type="ECO:0000256" key="7">
    <source>
        <dbReference type="SAM" id="MobiDB-lite"/>
    </source>
</evidence>
<evidence type="ECO:0000313" key="10">
    <source>
        <dbReference type="EMBL" id="CCE84905.1"/>
    </source>
</evidence>
<keyword evidence="3" id="KW-0813">Transport</keyword>
<keyword evidence="3" id="KW-0408">Iron</keyword>
<dbReference type="OrthoDB" id="4364at2759"/>
<dbReference type="STRING" id="559304.G8Y5J4"/>
<feature type="transmembrane region" description="Helical" evidence="8">
    <location>
        <begin position="185"/>
        <end position="205"/>
    </location>
</feature>
<keyword evidence="5 8" id="KW-1133">Transmembrane helix</keyword>
<evidence type="ECO:0000313" key="11">
    <source>
        <dbReference type="Proteomes" id="UP000005222"/>
    </source>
</evidence>
<feature type="transmembrane region" description="Helical" evidence="8">
    <location>
        <begin position="12"/>
        <end position="34"/>
    </location>
</feature>
<evidence type="ECO:0000256" key="6">
    <source>
        <dbReference type="ARBA" id="ARBA00023136"/>
    </source>
</evidence>
<evidence type="ECO:0000256" key="8">
    <source>
        <dbReference type="SAM" id="Phobius"/>
    </source>
</evidence>
<dbReference type="GO" id="GO:0015093">
    <property type="term" value="F:ferrous iron transmembrane transporter activity"/>
    <property type="evidence" value="ECO:0007669"/>
    <property type="project" value="TreeGrafter"/>
</dbReference>
<dbReference type="eggNOG" id="ENOG502QQ3X">
    <property type="taxonomic scope" value="Eukaryota"/>
</dbReference>
<sequence length="363" mass="39214">MRTYGMLRTQIWAGGVLGICVCLVVGAAILAIFYRLGHDVWASTEHVWEGTFSIIASLIISVMGVKILRVNKMQRKWKQKLYGVIQKSKSLRRSIGGPSSGASGESDPEALAEGADKMVLSEKYAMFLLPFITTMREGLEAIVFVGGIGLNEDTSAIAVLVSSVAALVVGTAIGLVLYRSGNTLSLQWFLIVSTGFLYLVAAGLFSKGVWQFELNWFIKKCGGLDVSETGDGPGSYDIKNSVWHVNCCNGEVQDDGAFWMLFTAILGWTNSATYGSVISYNVYWIAVIAAFNYLMYRESEAAGRTSYPRPLVARTAAAFHCWVTSLRTACRPKHTTSSAGAASRDSMDSVDSRTPLAAASGTA</sequence>
<keyword evidence="3" id="KW-0406">Ion transport</keyword>
<keyword evidence="3" id="KW-0410">Iron transport</keyword>
<organism evidence="10 11">
    <name type="scientific">Pichia sorbitophila (strain ATCC MYA-4447 / BCRC 22081 / CBS 7064 / NBRC 10061 / NRRL Y-12695)</name>
    <name type="common">Hybrid yeast</name>
    <dbReference type="NCBI Taxonomy" id="559304"/>
    <lineage>
        <taxon>Eukaryota</taxon>
        <taxon>Fungi</taxon>
        <taxon>Dikarya</taxon>
        <taxon>Ascomycota</taxon>
        <taxon>Saccharomycotina</taxon>
        <taxon>Pichiomycetes</taxon>
        <taxon>Debaryomycetaceae</taxon>
        <taxon>Millerozyma</taxon>
    </lineage>
</organism>
<evidence type="ECO:0000256" key="1">
    <source>
        <dbReference type="ARBA" id="ARBA00004141"/>
    </source>
</evidence>
<protein>
    <submittedName>
        <fullName evidence="10">Piso0_004469 protein</fullName>
    </submittedName>
</protein>
<dbReference type="Proteomes" id="UP000005222">
    <property type="component" value="Chromosome L"/>
</dbReference>
<dbReference type="Proteomes" id="UP000005222">
    <property type="component" value="Chromosome K"/>
</dbReference>
<evidence type="ECO:0000313" key="9">
    <source>
        <dbReference type="EMBL" id="CCE83874.1"/>
    </source>
</evidence>
<dbReference type="InParanoid" id="G8Y5J4"/>
<keyword evidence="11" id="KW-1185">Reference proteome</keyword>
<evidence type="ECO:0000256" key="4">
    <source>
        <dbReference type="ARBA" id="ARBA00022692"/>
    </source>
</evidence>
<feature type="transmembrane region" description="Helical" evidence="8">
    <location>
        <begin position="156"/>
        <end position="178"/>
    </location>
</feature>
<feature type="transmembrane region" description="Helical" evidence="8">
    <location>
        <begin position="127"/>
        <end position="150"/>
    </location>
</feature>
<dbReference type="Pfam" id="PF03239">
    <property type="entry name" value="FTR1"/>
    <property type="match status" value="1"/>
</dbReference>
<dbReference type="AlphaFoldDB" id="G8Y5J4"/>
<evidence type="ECO:0000256" key="2">
    <source>
        <dbReference type="ARBA" id="ARBA00008333"/>
    </source>
</evidence>
<dbReference type="GO" id="GO:0000329">
    <property type="term" value="C:fungal-type vacuole membrane"/>
    <property type="evidence" value="ECO:0007669"/>
    <property type="project" value="TreeGrafter"/>
</dbReference>
<comment type="subcellular location">
    <subcellularLocation>
        <location evidence="1">Membrane</location>
        <topology evidence="1">Multi-pass membrane protein</topology>
    </subcellularLocation>
</comment>
<reference evidence="10" key="1">
    <citation type="submission" date="2011-10" db="EMBL/GenBank/DDBJ databases">
        <authorList>
            <person name="Genoscope - CEA"/>
        </authorList>
    </citation>
    <scope>NUCLEOTIDE SEQUENCE</scope>
</reference>
<dbReference type="PANTHER" id="PTHR31632">
    <property type="entry name" value="IRON TRANSPORTER FTH1"/>
    <property type="match status" value="1"/>
</dbReference>
<comment type="similarity">
    <text evidence="2">Belongs to the oxidase-dependent Fe transporter (OFeT) (TC 9.A.10.1) family.</text>
</comment>
<dbReference type="PANTHER" id="PTHR31632:SF7">
    <property type="entry name" value="IRON TRANSPORTER FTH1"/>
    <property type="match status" value="1"/>
</dbReference>
<feature type="transmembrane region" description="Helical" evidence="8">
    <location>
        <begin position="277"/>
        <end position="296"/>
    </location>
</feature>